<dbReference type="InterPro" id="IPR016064">
    <property type="entry name" value="NAD/diacylglycerol_kinase_sf"/>
</dbReference>
<dbReference type="EC" id="2.7.1.23" evidence="6"/>
<dbReference type="InterPro" id="IPR017437">
    <property type="entry name" value="ATP-NAD_kinase_PpnK-typ_C"/>
</dbReference>
<organism evidence="7 8">
    <name type="scientific">Campylobacter estrildidarum</name>
    <dbReference type="NCBI Taxonomy" id="2510189"/>
    <lineage>
        <taxon>Bacteria</taxon>
        <taxon>Pseudomonadati</taxon>
        <taxon>Campylobacterota</taxon>
        <taxon>Epsilonproteobacteria</taxon>
        <taxon>Campylobacterales</taxon>
        <taxon>Campylobacteraceae</taxon>
        <taxon>Campylobacter</taxon>
    </lineage>
</organism>
<keyword evidence="2 6" id="KW-0418">Kinase</keyword>
<dbReference type="Pfam" id="PF01513">
    <property type="entry name" value="NAD_kinase"/>
    <property type="match status" value="1"/>
</dbReference>
<dbReference type="GO" id="GO:0005524">
    <property type="term" value="F:ATP binding"/>
    <property type="evidence" value="ECO:0007669"/>
    <property type="project" value="UniProtKB-KW"/>
</dbReference>
<evidence type="ECO:0000256" key="5">
    <source>
        <dbReference type="ARBA" id="ARBA00047925"/>
    </source>
</evidence>
<keyword evidence="4 6" id="KW-0520">NAD</keyword>
<gene>
    <name evidence="6" type="primary">nadK</name>
    <name evidence="7" type="ORF">CQA69_00260</name>
</gene>
<feature type="binding site" evidence="6">
    <location>
        <begin position="189"/>
        <end position="194"/>
    </location>
    <ligand>
        <name>NAD(+)</name>
        <dbReference type="ChEBI" id="CHEBI:57540"/>
    </ligand>
</feature>
<evidence type="ECO:0000256" key="2">
    <source>
        <dbReference type="ARBA" id="ARBA00022777"/>
    </source>
</evidence>
<dbReference type="RefSeq" id="WP_137619839.1">
    <property type="nucleotide sequence ID" value="NZ_NXLZ01000001.1"/>
</dbReference>
<dbReference type="GO" id="GO:0019674">
    <property type="term" value="P:NAD+ metabolic process"/>
    <property type="evidence" value="ECO:0007669"/>
    <property type="project" value="InterPro"/>
</dbReference>
<proteinExistence type="inferred from homology"/>
<dbReference type="GO" id="GO:0051287">
    <property type="term" value="F:NAD binding"/>
    <property type="evidence" value="ECO:0007669"/>
    <property type="project" value="UniProtKB-ARBA"/>
</dbReference>
<dbReference type="GO" id="GO:0046872">
    <property type="term" value="F:metal ion binding"/>
    <property type="evidence" value="ECO:0007669"/>
    <property type="project" value="UniProtKB-UniRule"/>
</dbReference>
<dbReference type="Proteomes" id="UP000308838">
    <property type="component" value="Unassembled WGS sequence"/>
</dbReference>
<dbReference type="HAMAP" id="MF_00361">
    <property type="entry name" value="NAD_kinase"/>
    <property type="match status" value="1"/>
</dbReference>
<dbReference type="Pfam" id="PF20143">
    <property type="entry name" value="NAD_kinase_C"/>
    <property type="match status" value="1"/>
</dbReference>
<comment type="similarity">
    <text evidence="6">Belongs to the NAD kinase family.</text>
</comment>
<evidence type="ECO:0000256" key="1">
    <source>
        <dbReference type="ARBA" id="ARBA00022679"/>
    </source>
</evidence>
<dbReference type="GO" id="GO:0003951">
    <property type="term" value="F:NAD+ kinase activity"/>
    <property type="evidence" value="ECO:0007669"/>
    <property type="project" value="UniProtKB-UniRule"/>
</dbReference>
<feature type="binding site" evidence="6">
    <location>
        <position position="186"/>
    </location>
    <ligand>
        <name>NAD(+)</name>
        <dbReference type="ChEBI" id="CHEBI:57540"/>
    </ligand>
</feature>
<feature type="active site" description="Proton acceptor" evidence="6">
    <location>
        <position position="74"/>
    </location>
</feature>
<comment type="cofactor">
    <cofactor evidence="6">
        <name>a divalent metal cation</name>
        <dbReference type="ChEBI" id="CHEBI:60240"/>
    </cofactor>
</comment>
<dbReference type="PANTHER" id="PTHR20275">
    <property type="entry name" value="NAD KINASE"/>
    <property type="match status" value="1"/>
</dbReference>
<sequence length="286" mass="32585">MQKKIDHENIKKVGLVARPNSNLDNEILVLKDILKKYNIELLLFKESSKILKLPKYNLDELFQVSDFIISLGGDGTLISLCRKACKYNKAILGIYAGNLGFLTDLKVEQAEEFFQSFFYGDFKIENPFLLSINLKQKNGQKIQNYAFNDIMIKSNNQVSMAHIEVYHQGKKFNEYFGDGLVVATPAGSTAYNLSANGPIVYTLAQVFILTPICSHSLTQRPVVLPKGFELEIRAKDCIFCIDGQENYKMDDFENIKIGLSQKSVSLIRPKDRDYFQILKEKLNWGN</sequence>
<feature type="binding site" evidence="6">
    <location>
        <begin position="148"/>
        <end position="149"/>
    </location>
    <ligand>
        <name>NAD(+)</name>
        <dbReference type="ChEBI" id="CHEBI:57540"/>
    </ligand>
</feature>
<dbReference type="AlphaFoldDB" id="A0A4U7BT12"/>
<comment type="subcellular location">
    <subcellularLocation>
        <location evidence="6">Cytoplasm</location>
    </subcellularLocation>
</comment>
<dbReference type="NCBIfam" id="NF010679">
    <property type="entry name" value="PRK14077.1"/>
    <property type="match status" value="1"/>
</dbReference>
<keyword evidence="1 6" id="KW-0808">Transferase</keyword>
<reference evidence="7 8" key="1">
    <citation type="submission" date="2018-05" db="EMBL/GenBank/DDBJ databases">
        <title>Novel Campyloabacter and Helicobacter Species and Strains.</title>
        <authorList>
            <person name="Mannion A.J."/>
            <person name="Shen Z."/>
            <person name="Fox J.G."/>
        </authorList>
    </citation>
    <scope>NUCLEOTIDE SEQUENCE [LARGE SCALE GENOMIC DNA]</scope>
    <source>
        <strain evidence="8">MIT17-664</strain>
    </source>
</reference>
<dbReference type="EMBL" id="NXLZ01000001">
    <property type="protein sequence ID" value="TKX31984.1"/>
    <property type="molecule type" value="Genomic_DNA"/>
</dbReference>
<dbReference type="GO" id="GO:0005737">
    <property type="term" value="C:cytoplasm"/>
    <property type="evidence" value="ECO:0007669"/>
    <property type="project" value="UniProtKB-SubCell"/>
</dbReference>
<feature type="binding site" evidence="6">
    <location>
        <position position="178"/>
    </location>
    <ligand>
        <name>NAD(+)</name>
        <dbReference type="ChEBI" id="CHEBI:57540"/>
    </ligand>
</feature>
<dbReference type="Gene3D" id="2.60.200.30">
    <property type="entry name" value="Probable inorganic polyphosphate/atp-NAD kinase, domain 2"/>
    <property type="match status" value="1"/>
</dbReference>
<dbReference type="GO" id="GO:0006741">
    <property type="term" value="P:NADP+ biosynthetic process"/>
    <property type="evidence" value="ECO:0007669"/>
    <property type="project" value="UniProtKB-UniRule"/>
</dbReference>
<comment type="caution">
    <text evidence="7">The sequence shown here is derived from an EMBL/GenBank/DDBJ whole genome shotgun (WGS) entry which is preliminary data.</text>
</comment>
<evidence type="ECO:0000256" key="4">
    <source>
        <dbReference type="ARBA" id="ARBA00023027"/>
    </source>
</evidence>
<comment type="caution">
    <text evidence="6">Lacks conserved residue(s) required for the propagation of feature annotation.</text>
</comment>
<comment type="catalytic activity">
    <reaction evidence="5 6">
        <text>NAD(+) + ATP = ADP + NADP(+) + H(+)</text>
        <dbReference type="Rhea" id="RHEA:18629"/>
        <dbReference type="ChEBI" id="CHEBI:15378"/>
        <dbReference type="ChEBI" id="CHEBI:30616"/>
        <dbReference type="ChEBI" id="CHEBI:57540"/>
        <dbReference type="ChEBI" id="CHEBI:58349"/>
        <dbReference type="ChEBI" id="CHEBI:456216"/>
        <dbReference type="EC" id="2.7.1.23"/>
    </reaction>
</comment>
<feature type="binding site" evidence="6">
    <location>
        <begin position="74"/>
        <end position="75"/>
    </location>
    <ligand>
        <name>NAD(+)</name>
        <dbReference type="ChEBI" id="CHEBI:57540"/>
    </ligand>
</feature>
<dbReference type="SUPFAM" id="SSF111331">
    <property type="entry name" value="NAD kinase/diacylglycerol kinase-like"/>
    <property type="match status" value="1"/>
</dbReference>
<evidence type="ECO:0000313" key="8">
    <source>
        <dbReference type="Proteomes" id="UP000308838"/>
    </source>
</evidence>
<dbReference type="InterPro" id="IPR002504">
    <property type="entry name" value="NADK"/>
</dbReference>
<protein>
    <recommendedName>
        <fullName evidence="6">NAD kinase</fullName>
        <ecNumber evidence="6">2.7.1.23</ecNumber>
    </recommendedName>
    <alternativeName>
        <fullName evidence="6">ATP-dependent NAD kinase</fullName>
    </alternativeName>
</protein>
<dbReference type="PANTHER" id="PTHR20275:SF0">
    <property type="entry name" value="NAD KINASE"/>
    <property type="match status" value="1"/>
</dbReference>
<keyword evidence="3 6" id="KW-0521">NADP</keyword>
<dbReference type="OrthoDB" id="9774737at2"/>
<keyword evidence="6" id="KW-0067">ATP-binding</keyword>
<keyword evidence="6" id="KW-0963">Cytoplasm</keyword>
<evidence type="ECO:0000256" key="3">
    <source>
        <dbReference type="ARBA" id="ARBA00022857"/>
    </source>
</evidence>
<name>A0A4U7BT12_9BACT</name>
<feature type="binding site" evidence="6">
    <location>
        <position position="244"/>
    </location>
    <ligand>
        <name>NAD(+)</name>
        <dbReference type="ChEBI" id="CHEBI:57540"/>
    </ligand>
</feature>
<comment type="function">
    <text evidence="6">Involved in the regulation of the intracellular balance of NAD and NADP, and is a key enzyme in the biosynthesis of NADP. Catalyzes specifically the phosphorylation on 2'-hydroxyl of the adenosine moiety of NAD to yield NADP.</text>
</comment>
<evidence type="ECO:0000313" key="7">
    <source>
        <dbReference type="EMBL" id="TKX31984.1"/>
    </source>
</evidence>
<keyword evidence="6" id="KW-0547">Nucleotide-binding</keyword>
<dbReference type="Gene3D" id="3.40.50.10330">
    <property type="entry name" value="Probable inorganic polyphosphate/atp-NAD kinase, domain 1"/>
    <property type="match status" value="1"/>
</dbReference>
<evidence type="ECO:0000256" key="6">
    <source>
        <dbReference type="HAMAP-Rule" id="MF_00361"/>
    </source>
</evidence>
<accession>A0A4U7BT12</accession>
<keyword evidence="8" id="KW-1185">Reference proteome</keyword>
<dbReference type="InterPro" id="IPR017438">
    <property type="entry name" value="ATP-NAD_kinase_N"/>
</dbReference>